<evidence type="ECO:0000313" key="3">
    <source>
        <dbReference type="Proteomes" id="UP000645462"/>
    </source>
</evidence>
<dbReference type="RefSeq" id="WP_188483432.1">
    <property type="nucleotide sequence ID" value="NZ_BMFC01000011.1"/>
</dbReference>
<evidence type="ECO:0000313" key="2">
    <source>
        <dbReference type="EMBL" id="GGC16034.1"/>
    </source>
</evidence>
<feature type="domain" description="HTH cro/C1-type" evidence="1">
    <location>
        <begin position="18"/>
        <end position="50"/>
    </location>
</feature>
<reference evidence="3" key="1">
    <citation type="journal article" date="2019" name="Int. J. Syst. Evol. Microbiol.">
        <title>The Global Catalogue of Microorganisms (GCM) 10K type strain sequencing project: providing services to taxonomists for standard genome sequencing and annotation.</title>
        <authorList>
            <consortium name="The Broad Institute Genomics Platform"/>
            <consortium name="The Broad Institute Genome Sequencing Center for Infectious Disease"/>
            <person name="Wu L."/>
            <person name="Ma J."/>
        </authorList>
    </citation>
    <scope>NUCLEOTIDE SEQUENCE [LARGE SCALE GENOMIC DNA]</scope>
    <source>
        <strain evidence="3">CGMCC 1.12478</strain>
    </source>
</reference>
<sequence length="73" mass="7761">MSEITRAIRAASDLGAAIRERRKTLSMTQGDLAMQTGVSVATISAIENGKDTAQIGIVLDLCRDLGLRLSVET</sequence>
<dbReference type="SUPFAM" id="SSF47413">
    <property type="entry name" value="lambda repressor-like DNA-binding domains"/>
    <property type="match status" value="1"/>
</dbReference>
<organism evidence="2 3">
    <name type="scientific">Marivita lacus</name>
    <dbReference type="NCBI Taxonomy" id="1323742"/>
    <lineage>
        <taxon>Bacteria</taxon>
        <taxon>Pseudomonadati</taxon>
        <taxon>Pseudomonadota</taxon>
        <taxon>Alphaproteobacteria</taxon>
        <taxon>Rhodobacterales</taxon>
        <taxon>Roseobacteraceae</taxon>
        <taxon>Marivita</taxon>
    </lineage>
</organism>
<protein>
    <recommendedName>
        <fullName evidence="1">HTH cro/C1-type domain-containing protein</fullName>
    </recommendedName>
</protein>
<name>A0ABQ1KZX2_9RHOB</name>
<dbReference type="PROSITE" id="PS50943">
    <property type="entry name" value="HTH_CROC1"/>
    <property type="match status" value="1"/>
</dbReference>
<dbReference type="Proteomes" id="UP000645462">
    <property type="component" value="Unassembled WGS sequence"/>
</dbReference>
<proteinExistence type="predicted"/>
<dbReference type="SMART" id="SM00530">
    <property type="entry name" value="HTH_XRE"/>
    <property type="match status" value="1"/>
</dbReference>
<gene>
    <name evidence="2" type="ORF">GCM10011363_35560</name>
</gene>
<comment type="caution">
    <text evidence="2">The sequence shown here is derived from an EMBL/GenBank/DDBJ whole genome shotgun (WGS) entry which is preliminary data.</text>
</comment>
<dbReference type="EMBL" id="BMFC01000011">
    <property type="protein sequence ID" value="GGC16034.1"/>
    <property type="molecule type" value="Genomic_DNA"/>
</dbReference>
<dbReference type="Pfam" id="PF01381">
    <property type="entry name" value="HTH_3"/>
    <property type="match status" value="1"/>
</dbReference>
<evidence type="ECO:0000259" key="1">
    <source>
        <dbReference type="PROSITE" id="PS50943"/>
    </source>
</evidence>
<dbReference type="InterPro" id="IPR010982">
    <property type="entry name" value="Lambda_DNA-bd_dom_sf"/>
</dbReference>
<dbReference type="InterPro" id="IPR001387">
    <property type="entry name" value="Cro/C1-type_HTH"/>
</dbReference>
<dbReference type="Gene3D" id="1.10.260.40">
    <property type="entry name" value="lambda repressor-like DNA-binding domains"/>
    <property type="match status" value="1"/>
</dbReference>
<keyword evidence="3" id="KW-1185">Reference proteome</keyword>
<dbReference type="CDD" id="cd00093">
    <property type="entry name" value="HTH_XRE"/>
    <property type="match status" value="1"/>
</dbReference>
<accession>A0ABQ1KZX2</accession>